<keyword evidence="4" id="KW-1185">Reference proteome</keyword>
<evidence type="ECO:0000313" key="3">
    <source>
        <dbReference type="EMBL" id="MCZ4223512.1"/>
    </source>
</evidence>
<dbReference type="Gene3D" id="3.40.50.200">
    <property type="entry name" value="Peptidase S8/S53 domain"/>
    <property type="match status" value="1"/>
</dbReference>
<name>A0ABT4KX62_9SPHI</name>
<feature type="coiled-coil region" evidence="1">
    <location>
        <begin position="29"/>
        <end position="56"/>
    </location>
</feature>
<dbReference type="InterPro" id="IPR036852">
    <property type="entry name" value="Peptidase_S8/S53_dom_sf"/>
</dbReference>
<keyword evidence="1" id="KW-0175">Coiled coil</keyword>
<protein>
    <submittedName>
        <fullName evidence="3">S8 family peptidase</fullName>
    </submittedName>
</protein>
<dbReference type="InterPro" id="IPR000209">
    <property type="entry name" value="Peptidase_S8/S53_dom"/>
</dbReference>
<dbReference type="InterPro" id="IPR034074">
    <property type="entry name" value="Y4bN_pept_dom"/>
</dbReference>
<evidence type="ECO:0000313" key="4">
    <source>
        <dbReference type="Proteomes" id="UP001144341"/>
    </source>
</evidence>
<accession>A0ABT4KX62</accession>
<dbReference type="CDD" id="cd04847">
    <property type="entry name" value="Peptidases_S8_Subtilisin_like_2"/>
    <property type="match status" value="1"/>
</dbReference>
<organism evidence="3 4">
    <name type="scientific">Pedobacter rhodius</name>
    <dbReference type="NCBI Taxonomy" id="3004098"/>
    <lineage>
        <taxon>Bacteria</taxon>
        <taxon>Pseudomonadati</taxon>
        <taxon>Bacteroidota</taxon>
        <taxon>Sphingobacteriia</taxon>
        <taxon>Sphingobacteriales</taxon>
        <taxon>Sphingobacteriaceae</taxon>
        <taxon>Pedobacter</taxon>
    </lineage>
</organism>
<feature type="domain" description="Peptidase S8/S53" evidence="2">
    <location>
        <begin position="322"/>
        <end position="665"/>
    </location>
</feature>
<evidence type="ECO:0000256" key="1">
    <source>
        <dbReference type="SAM" id="Coils"/>
    </source>
</evidence>
<dbReference type="RefSeq" id="WP_269415303.1">
    <property type="nucleotide sequence ID" value="NZ_JAPWGL010000002.1"/>
</dbReference>
<evidence type="ECO:0000259" key="2">
    <source>
        <dbReference type="Pfam" id="PF00082"/>
    </source>
</evidence>
<dbReference type="Proteomes" id="UP001144341">
    <property type="component" value="Unassembled WGS sequence"/>
</dbReference>
<dbReference type="EMBL" id="JAPWGL010000002">
    <property type="protein sequence ID" value="MCZ4223512.1"/>
    <property type="molecule type" value="Genomic_DNA"/>
</dbReference>
<gene>
    <name evidence="3" type="ORF">O0931_09400</name>
</gene>
<dbReference type="SUPFAM" id="SSF52743">
    <property type="entry name" value="Subtilisin-like"/>
    <property type="match status" value="1"/>
</dbReference>
<proteinExistence type="predicted"/>
<reference evidence="3" key="1">
    <citation type="submission" date="2022-12" db="EMBL/GenBank/DDBJ databases">
        <title>Genome sequence of SJ11.</title>
        <authorList>
            <person name="Woo H."/>
        </authorList>
    </citation>
    <scope>NUCLEOTIDE SEQUENCE</scope>
    <source>
        <strain evidence="3">SJ11</strain>
    </source>
</reference>
<dbReference type="Pfam" id="PF00082">
    <property type="entry name" value="Peptidase_S8"/>
    <property type="match status" value="1"/>
</dbReference>
<comment type="caution">
    <text evidence="3">The sequence shown here is derived from an EMBL/GenBank/DDBJ whole genome shotgun (WGS) entry which is preliminary data.</text>
</comment>
<sequence length="873" mass="98576">MAKKPLLIFPKAASGSRDTLPPFTGNLRYPNKEKQVQNLDNRITDLERVLENQTAYLGLNPANLVAEMILVLEVAGDLKDFFGAVAATPGMEFLGELQSEIDPDDDFFTVNKNGERTDKKFGSRLFLTMTNQNALRELRSYWDEYKKDKDAQNFRRGTSKFRTLFEKLRDLRPYSVSDRIYDTGLEDYINEMRLLEVDPVKFEVELAYKNDNAKDTRAYNEVSELLRQNEGRIIQESRVMLPEITYHAFIAEAPISSFDDLSENTNITFLKSQQILFFRPVGQSVFDFSDGPPLLDYNNNIQGVEVANSPSVALFDGLPLENHSLLDGRLIIDDPEEFSRNYLSQYRVHGTAMASLIVNGDLSEDDTPLTRPLYVRPILKPIANNQTGGEYLPDDRLPVDLIHRAVRRMFEGEDNTAPTAPNVKIINFSIGDPFRPFHRNISTWAKLMDWLSYKYNVLFVISAGNKSDDITLDIPSNDFDISSVEDIQSATLKSIIEGNFDRKILTPAESINSITVGAAHHDSCAPFNYPHRKNLINSRFLLSPISRIGFGYNNSIKPDILMPGGRKLFRKPVIQRDAGKTKLTLESSQSLSLVPGNLVAMPGVQGDIQKAGYLSGTSNSAALTTRLGAKLYEMLIELNRELPANQRIPSEYFTVVLKALLVHSSSWGEAQNFLSNIIRAQPGVTGNTLKRHIFPYLGYGCVDTERILYCTDHRITLIGFGELTCRAEQDAHTYSFPLPPSLAGINIDKKLAITLAWISPINFKTAQYRKAHLFFDNLDDNGYLTLERNSHDYRLGKKGTVQHDILTGEYADVFRDGDTLNIKVSCRGDASGLSVNESVRYSLTVTLEIQENVHTMIYEEIKLRLQQRIQERI</sequence>